<keyword evidence="4" id="KW-1185">Reference proteome</keyword>
<dbReference type="PANTHER" id="PTHR43540">
    <property type="entry name" value="PEROXYUREIDOACRYLATE/UREIDOACRYLATE AMIDOHYDROLASE-RELATED"/>
    <property type="match status" value="1"/>
</dbReference>
<organism evidence="3 4">
    <name type="scientific">candidate division MSBL1 archaeon SCGC-AAA259O05</name>
    <dbReference type="NCBI Taxonomy" id="1698271"/>
    <lineage>
        <taxon>Archaea</taxon>
        <taxon>Methanobacteriati</taxon>
        <taxon>Methanobacteriota</taxon>
        <taxon>candidate division MSBL1</taxon>
    </lineage>
</organism>
<evidence type="ECO:0000259" key="2">
    <source>
        <dbReference type="Pfam" id="PF00857"/>
    </source>
</evidence>
<dbReference type="Gene3D" id="3.40.50.850">
    <property type="entry name" value="Isochorismatase-like"/>
    <property type="match status" value="1"/>
</dbReference>
<comment type="caution">
    <text evidence="3">The sequence shown here is derived from an EMBL/GenBank/DDBJ whole genome shotgun (WGS) entry which is preliminary data.</text>
</comment>
<dbReference type="InterPro" id="IPR036380">
    <property type="entry name" value="Isochorismatase-like_sf"/>
</dbReference>
<dbReference type="InterPro" id="IPR000868">
    <property type="entry name" value="Isochorismatase-like_dom"/>
</dbReference>
<dbReference type="EMBL" id="LHXV01000066">
    <property type="protein sequence ID" value="KXA99849.1"/>
    <property type="molecule type" value="Genomic_DNA"/>
</dbReference>
<name>A0A133V078_9EURY</name>
<keyword evidence="1" id="KW-0378">Hydrolase</keyword>
<dbReference type="SUPFAM" id="SSF52499">
    <property type="entry name" value="Isochorismatase-like hydrolases"/>
    <property type="match status" value="1"/>
</dbReference>
<sequence>MRTASTAVLLMGFQNDFCSEEEALHGTVKGEIERLGTLKNAADLVSRAREKGVKILHVPMQFSEAYREIPENQVGVLEEIRGSDAFITGTEGADFVGELGPEPDDVVISGRSTISAFKSTNLDHVLRNFGITDLGLAGLLADVSVESTARAAYDLGYRIVLLSDCVAARSEDAKRSAENAIGSAFGEVMTYEEFLEELEKRH</sequence>
<dbReference type="AlphaFoldDB" id="A0A133V078"/>
<feature type="domain" description="Isochorismatase-like" evidence="2">
    <location>
        <begin position="6"/>
        <end position="193"/>
    </location>
</feature>
<dbReference type="PANTHER" id="PTHR43540:SF16">
    <property type="entry name" value="ISOCHORISMATASE-LIKE DOMAIN-CONTAINING PROTEIN"/>
    <property type="match status" value="1"/>
</dbReference>
<dbReference type="InterPro" id="IPR050272">
    <property type="entry name" value="Isochorismatase-like_hydrls"/>
</dbReference>
<dbReference type="Pfam" id="PF00857">
    <property type="entry name" value="Isochorismatase"/>
    <property type="match status" value="1"/>
</dbReference>
<evidence type="ECO:0000313" key="4">
    <source>
        <dbReference type="Proteomes" id="UP000070344"/>
    </source>
</evidence>
<proteinExistence type="predicted"/>
<dbReference type="GO" id="GO:0016787">
    <property type="term" value="F:hydrolase activity"/>
    <property type="evidence" value="ECO:0007669"/>
    <property type="project" value="UniProtKB-KW"/>
</dbReference>
<accession>A0A133V078</accession>
<dbReference type="Proteomes" id="UP000070344">
    <property type="component" value="Unassembled WGS sequence"/>
</dbReference>
<protein>
    <recommendedName>
        <fullName evidence="2">Isochorismatase-like domain-containing protein</fullName>
    </recommendedName>
</protein>
<reference evidence="3 4" key="1">
    <citation type="journal article" date="2016" name="Sci. Rep.">
        <title>Metabolic traits of an uncultured archaeal lineage -MSBL1- from brine pools of the Red Sea.</title>
        <authorList>
            <person name="Mwirichia R."/>
            <person name="Alam I."/>
            <person name="Rashid M."/>
            <person name="Vinu M."/>
            <person name="Ba-Alawi W."/>
            <person name="Anthony Kamau A."/>
            <person name="Kamanda Ngugi D."/>
            <person name="Goker M."/>
            <person name="Klenk H.P."/>
            <person name="Bajic V."/>
            <person name="Stingl U."/>
        </authorList>
    </citation>
    <scope>NUCLEOTIDE SEQUENCE [LARGE SCALE GENOMIC DNA]</scope>
    <source>
        <strain evidence="3">SCGC-AAA259O05</strain>
    </source>
</reference>
<dbReference type="CDD" id="cd00431">
    <property type="entry name" value="cysteine_hydrolases"/>
    <property type="match status" value="1"/>
</dbReference>
<evidence type="ECO:0000256" key="1">
    <source>
        <dbReference type="ARBA" id="ARBA00022801"/>
    </source>
</evidence>
<evidence type="ECO:0000313" key="3">
    <source>
        <dbReference type="EMBL" id="KXA99849.1"/>
    </source>
</evidence>
<gene>
    <name evidence="3" type="ORF">AKJ41_04770</name>
</gene>